<keyword evidence="3" id="KW-0520">NAD</keyword>
<keyword evidence="1" id="KW-0433">Leucine-rich repeat</keyword>
<dbReference type="OrthoDB" id="1060944at2759"/>
<dbReference type="InterPro" id="IPR032675">
    <property type="entry name" value="LRR_dom_sf"/>
</dbReference>
<dbReference type="Pfam" id="PF23282">
    <property type="entry name" value="WHD_ROQ1"/>
    <property type="match status" value="1"/>
</dbReference>
<dbReference type="InterPro" id="IPR003591">
    <property type="entry name" value="Leu-rich_rpt_typical-subtyp"/>
</dbReference>
<dbReference type="Proteomes" id="UP000504603">
    <property type="component" value="Unplaced"/>
</dbReference>
<evidence type="ECO:0000256" key="2">
    <source>
        <dbReference type="ARBA" id="ARBA00022737"/>
    </source>
</evidence>
<dbReference type="GO" id="GO:0006952">
    <property type="term" value="P:defense response"/>
    <property type="evidence" value="ECO:0007669"/>
    <property type="project" value="InterPro"/>
</dbReference>
<dbReference type="SMART" id="SM00369">
    <property type="entry name" value="LRR_TYP"/>
    <property type="match status" value="2"/>
</dbReference>
<dbReference type="InterPro" id="IPR035897">
    <property type="entry name" value="Toll_tir_struct_dom_sf"/>
</dbReference>
<dbReference type="PANTHER" id="PTHR11017:SF559">
    <property type="entry name" value="DISEASE RESISTANCE PROTEIN CHL1"/>
    <property type="match status" value="1"/>
</dbReference>
<dbReference type="GO" id="GO:0007165">
    <property type="term" value="P:signal transduction"/>
    <property type="evidence" value="ECO:0007669"/>
    <property type="project" value="InterPro"/>
</dbReference>
<dbReference type="SUPFAM" id="SSF52058">
    <property type="entry name" value="L domain-like"/>
    <property type="match status" value="1"/>
</dbReference>
<feature type="domain" description="TIR" evidence="4">
    <location>
        <begin position="42"/>
        <end position="217"/>
    </location>
</feature>
<dbReference type="GeneID" id="111012055"/>
<dbReference type="Pfam" id="PF01582">
    <property type="entry name" value="TIR"/>
    <property type="match status" value="1"/>
</dbReference>
<protein>
    <submittedName>
        <fullName evidence="6">TMV resistance protein N-like</fullName>
    </submittedName>
</protein>
<accession>A0A6J1CJ31</accession>
<evidence type="ECO:0000256" key="1">
    <source>
        <dbReference type="ARBA" id="ARBA00022614"/>
    </source>
</evidence>
<dbReference type="SMART" id="SM00255">
    <property type="entry name" value="TIR"/>
    <property type="match status" value="1"/>
</dbReference>
<dbReference type="PANTHER" id="PTHR11017">
    <property type="entry name" value="LEUCINE-RICH REPEAT-CONTAINING PROTEIN"/>
    <property type="match status" value="1"/>
</dbReference>
<sequence>MDHSPKISKFQLDAAGRTVAKKNQFRATMEVSSTAPPNRPRMTYDVFISFRGEDTRNNFVGFLYQALRQLGIMTFMDDKKLLIGDDLSEKFVKAIEESRSSIVVLSKDYASSKWCLKELAKIMDCMSETTHRVLPVFYHVDPSHVRHQSGNFKKSFDGHEEKAPKLIGVQREEYLKEVQNWKDSMTKIGNLAGEVVTQHSSEVDVVKKITNQIFERWRPKIATSDKNLVGMTRQLLEMNVKLGLGLDDVRFVGIVGMGGIGKTTIAKVVYDCITSKFEGSCFLRVFGGSSKQCNLVSLQEQLLSRLFLKENVRIWDEDYGAEMIENQLCSRKVLLVLDEVEEKEQLEMLARSPDWFGPGSRIIITTRNKEILHQPYEILEYKMKLLDDDSALQLFCNRAFGIDYIDSSFMNLSKGMVEKLGRLPLALKVIGSYLNKKDVLIWKETLNRLIKVDEKHLFEVLNISYDGLGAESQKVFLDLACFFNGRRTDKVIKILESFGYNPHSELNLFTEKCLIEVSHSKILMHDLIVALGQEIVRKESLTQLGKQSRIWLQEDVVRAFTMKHGLKYTEGIVLNLEKKQKELTLEAKLFADMTCLRILEISNVQLYGNIKSLSNLLALLNWPGYPSKCLPSNFQSGYLLELHLRHSSIVRIWDGKKEFENLKVIDVSDSEYLLETPNFSKVPKLERLVLCNCRRLNHIHPSINSLHLLKFLDLTECSSLKSFSSNLRCKNLERLVLSKSGVTSSPEIEENMERLCELYLDGTPIKQLHPSIGRLVGLIKLDLRKCIMLSSLPNEIGNLESLQSLLLGGCINLDQMPPSLGNVQRLQYLEICETSICHLPPTIHSLKNLKGLKFDGLSGRIWHSLLPPSNILESDLGISGSKFGMESLEYLSLRGCNLVEEDIPEDLHYFSSLKTLDLSGNNFVRLPESINHLKNLRELRLHDCFKLQHLPELRTNLVPIISCTESGAVRNLPIPYHHDKHFILEFIPKTNLKLDPKAFEESISEGALFSSTDDNAEVLECFDEIREGNVIEIERYQIKNDANNIYGVVLSACIQCSQNTAHEVISFYCKFLIELGMEEHPRTGILPLTSKLTSRTRFWMLFIPLNLLPKSRLRFKILAKGSPNTINIQKCGASVLSHQNAPELLANMFNKVYRTRNQDEFCTTIRECNHGSKCSCDEPETIDQYCSTQYVENESGPFSLLKRSLKSILRRTYEEEKDHSLYYFFPRGPALSWFRIQQPKDTVAVKLPLDLFKEKKWMGLAVFAIFSVPGNSEYVHNHTFNFQITSNEDGRHLIKGGSYSSGSFLIPLSLLQSSPQILFVTFEPRHVFPYVQEGLNHFYVSFISIPTRLQVESCGARLVYQHNVEGLINTIMDCVPKSREELYQDHSQEIMRDFLTTYHRPIRIQVPADQLTTSTSSDLSGRRESFQHSLFMESTQDQYNISKLEAIIHGKEIPDFFTSQSMGNKGAVRTPERLYFAKCEVGVLVCAVVVINNQTEKLEHVKVLDLKCEFGVDSHEIEPEHHLFVPAEKLLSSFESSFIWLSCIPLTEFNIPWMCCDYLRCKVSTNHEELFHVQQCGLHLLYASERKMVDNLLI</sequence>
<proteinExistence type="predicted"/>
<evidence type="ECO:0000259" key="4">
    <source>
        <dbReference type="PROSITE" id="PS50104"/>
    </source>
</evidence>
<dbReference type="Gene3D" id="3.40.50.10140">
    <property type="entry name" value="Toll/interleukin-1 receptor homology (TIR) domain"/>
    <property type="match status" value="1"/>
</dbReference>
<dbReference type="InterPro" id="IPR058192">
    <property type="entry name" value="WHD_ROQ1-like"/>
</dbReference>
<dbReference type="GO" id="GO:0043531">
    <property type="term" value="F:ADP binding"/>
    <property type="evidence" value="ECO:0007669"/>
    <property type="project" value="InterPro"/>
</dbReference>
<name>A0A6J1CJ31_MOMCH</name>
<dbReference type="PROSITE" id="PS50104">
    <property type="entry name" value="TIR"/>
    <property type="match status" value="1"/>
</dbReference>
<dbReference type="SUPFAM" id="SSF52200">
    <property type="entry name" value="Toll/Interleukin receptor TIR domain"/>
    <property type="match status" value="1"/>
</dbReference>
<evidence type="ECO:0000256" key="3">
    <source>
        <dbReference type="ARBA" id="ARBA00023027"/>
    </source>
</evidence>
<dbReference type="Gene3D" id="3.40.50.300">
    <property type="entry name" value="P-loop containing nucleotide triphosphate hydrolases"/>
    <property type="match status" value="1"/>
</dbReference>
<dbReference type="InterPro" id="IPR002182">
    <property type="entry name" value="NB-ARC"/>
</dbReference>
<evidence type="ECO:0000313" key="6">
    <source>
        <dbReference type="RefSeq" id="XP_022141775.1"/>
    </source>
</evidence>
<dbReference type="InterPro" id="IPR001611">
    <property type="entry name" value="Leu-rich_rpt"/>
</dbReference>
<dbReference type="InterPro" id="IPR042197">
    <property type="entry name" value="Apaf_helical"/>
</dbReference>
<reference evidence="6" key="1">
    <citation type="submission" date="2025-08" db="UniProtKB">
        <authorList>
            <consortium name="RefSeq"/>
        </authorList>
    </citation>
    <scope>IDENTIFICATION</scope>
    <source>
        <strain evidence="6">OHB3-1</strain>
    </source>
</reference>
<evidence type="ECO:0000313" key="5">
    <source>
        <dbReference type="Proteomes" id="UP000504603"/>
    </source>
</evidence>
<dbReference type="InterPro" id="IPR027417">
    <property type="entry name" value="P-loop_NTPase"/>
</dbReference>
<dbReference type="Gene3D" id="1.10.8.430">
    <property type="entry name" value="Helical domain of apoptotic protease-activating factors"/>
    <property type="match status" value="1"/>
</dbReference>
<organism evidence="5 6">
    <name type="scientific">Momordica charantia</name>
    <name type="common">Bitter gourd</name>
    <name type="synonym">Balsam pear</name>
    <dbReference type="NCBI Taxonomy" id="3673"/>
    <lineage>
        <taxon>Eukaryota</taxon>
        <taxon>Viridiplantae</taxon>
        <taxon>Streptophyta</taxon>
        <taxon>Embryophyta</taxon>
        <taxon>Tracheophyta</taxon>
        <taxon>Spermatophyta</taxon>
        <taxon>Magnoliopsida</taxon>
        <taxon>eudicotyledons</taxon>
        <taxon>Gunneridae</taxon>
        <taxon>Pentapetalae</taxon>
        <taxon>rosids</taxon>
        <taxon>fabids</taxon>
        <taxon>Cucurbitales</taxon>
        <taxon>Cucurbitaceae</taxon>
        <taxon>Momordiceae</taxon>
        <taxon>Momordica</taxon>
    </lineage>
</organism>
<keyword evidence="5" id="KW-1185">Reference proteome</keyword>
<dbReference type="InterPro" id="IPR000157">
    <property type="entry name" value="TIR_dom"/>
</dbReference>
<dbReference type="KEGG" id="mcha:111012055"/>
<dbReference type="RefSeq" id="XP_022141775.1">
    <property type="nucleotide sequence ID" value="XM_022286083.1"/>
</dbReference>
<keyword evidence="2" id="KW-0677">Repeat</keyword>
<dbReference type="FunFam" id="3.40.50.10140:FF:000007">
    <property type="entry name" value="Disease resistance protein (TIR-NBS-LRR class)"/>
    <property type="match status" value="1"/>
</dbReference>
<dbReference type="Gene3D" id="3.80.10.10">
    <property type="entry name" value="Ribonuclease Inhibitor"/>
    <property type="match status" value="2"/>
</dbReference>
<dbReference type="SUPFAM" id="SSF52540">
    <property type="entry name" value="P-loop containing nucleoside triphosphate hydrolases"/>
    <property type="match status" value="1"/>
</dbReference>
<gene>
    <name evidence="6" type="primary">LOC111012055</name>
</gene>
<dbReference type="PRINTS" id="PR00364">
    <property type="entry name" value="DISEASERSIST"/>
</dbReference>
<dbReference type="PROSITE" id="PS51450">
    <property type="entry name" value="LRR"/>
    <property type="match status" value="1"/>
</dbReference>
<dbReference type="Pfam" id="PF00931">
    <property type="entry name" value="NB-ARC"/>
    <property type="match status" value="1"/>
</dbReference>
<dbReference type="InterPro" id="IPR044974">
    <property type="entry name" value="Disease_R_plants"/>
</dbReference>